<evidence type="ECO:0000256" key="1">
    <source>
        <dbReference type="ARBA" id="ARBA00022801"/>
    </source>
</evidence>
<evidence type="ECO:0000259" key="2">
    <source>
        <dbReference type="PROSITE" id="PS50056"/>
    </source>
</evidence>
<dbReference type="InterPro" id="IPR029021">
    <property type="entry name" value="Prot-tyrosine_phosphatase-like"/>
</dbReference>
<dbReference type="InterPro" id="IPR020422">
    <property type="entry name" value="TYR_PHOSPHATASE_DUAL_dom"/>
</dbReference>
<evidence type="ECO:0000313" key="6">
    <source>
        <dbReference type="Proteomes" id="UP000293902"/>
    </source>
</evidence>
<dbReference type="SMART" id="SM00404">
    <property type="entry name" value="PTPc_motif"/>
    <property type="match status" value="1"/>
</dbReference>
<keyword evidence="6" id="KW-1185">Reference proteome</keyword>
<organism evidence="4 5">
    <name type="scientific">Desulfobacter hydrogenophilus</name>
    <dbReference type="NCBI Taxonomy" id="2291"/>
    <lineage>
        <taxon>Bacteria</taxon>
        <taxon>Pseudomonadati</taxon>
        <taxon>Thermodesulfobacteriota</taxon>
        <taxon>Desulfobacteria</taxon>
        <taxon>Desulfobacterales</taxon>
        <taxon>Desulfobacteraceae</taxon>
        <taxon>Desulfobacter</taxon>
    </lineage>
</organism>
<dbReference type="Proteomes" id="UP000248798">
    <property type="component" value="Unassembled WGS sequence"/>
</dbReference>
<dbReference type="RefSeq" id="WP_111960454.1">
    <property type="nucleotide sequence ID" value="NZ_CP036313.1"/>
</dbReference>
<dbReference type="Pfam" id="PF22785">
    <property type="entry name" value="Tc-R-P"/>
    <property type="match status" value="1"/>
</dbReference>
<dbReference type="AlphaFoldDB" id="A0A328F670"/>
<name>A0A328F670_9BACT</name>
<dbReference type="FunFam" id="3.90.190.10:FF:000157">
    <property type="entry name" value="Protein-tyrosine phosphatase"/>
    <property type="match status" value="1"/>
</dbReference>
<dbReference type="EMBL" id="CP036313">
    <property type="protein sequence ID" value="QBH11857.1"/>
    <property type="molecule type" value="Genomic_DNA"/>
</dbReference>
<dbReference type="EMBL" id="QLNI01000072">
    <property type="protein sequence ID" value="RAM00024.1"/>
    <property type="molecule type" value="Genomic_DNA"/>
</dbReference>
<protein>
    <submittedName>
        <fullName evidence="4">Protein phosphatase</fullName>
    </submittedName>
</protein>
<dbReference type="Proteomes" id="UP000293902">
    <property type="component" value="Chromosome"/>
</dbReference>
<sequence length="329" mass="37468">MSYQLIWITQSLAVGRAPMSYAQLDVIRENGVHAIVNLCAEFSDLHEIEEKAGFDVFHLPIWDEDVPEMARMEDALAWMDEAIYLGKKVLVHCRHGIGRTGTFVTAYMIRKGLGLKAASKKLKRCQANPSTYSQWKLVKKYNKKSGMLKIREPSLEMKNKVDLSHFFSDYEVLVERIDKETAGHRAEDELFCGTGAHLCCDQSFTMPFIEVIYIHTRMGRQMKSDQRTAAVQRAMTAVQAKDAACPFNWGNGCQIFDFRPVRCRTFMIDGFHQDDVQISNQLQELSRTVFLALSGKFLENGQFSFSMAETVSGKFVQAYFNFMAALTCK</sequence>
<dbReference type="GO" id="GO:0016787">
    <property type="term" value="F:hydrolase activity"/>
    <property type="evidence" value="ECO:0007669"/>
    <property type="project" value="UniProtKB-KW"/>
</dbReference>
<dbReference type="Gene3D" id="3.90.190.10">
    <property type="entry name" value="Protein tyrosine phosphatase superfamily"/>
    <property type="match status" value="1"/>
</dbReference>
<evidence type="ECO:0000313" key="4">
    <source>
        <dbReference type="EMBL" id="RAM00024.1"/>
    </source>
</evidence>
<feature type="domain" description="Tyrosine specific protein phosphatases" evidence="2">
    <location>
        <begin position="86"/>
        <end position="124"/>
    </location>
</feature>
<reference evidence="3 6" key="2">
    <citation type="submission" date="2019-02" db="EMBL/GenBank/DDBJ databases">
        <title>Complete genome sequence of Desulfobacter hydrogenophilus AcRS1.</title>
        <authorList>
            <person name="Marietou A."/>
            <person name="Lund M.B."/>
            <person name="Marshall I.P.G."/>
            <person name="Schreiber L."/>
            <person name="Jorgensen B."/>
        </authorList>
    </citation>
    <scope>NUCLEOTIDE SEQUENCE [LARGE SCALE GENOMIC DNA]</scope>
    <source>
        <strain evidence="3 6">AcRS1</strain>
    </source>
</reference>
<accession>A0A328F670</accession>
<dbReference type="SMART" id="SM00195">
    <property type="entry name" value="DSPc"/>
    <property type="match status" value="1"/>
</dbReference>
<dbReference type="InterPro" id="IPR003595">
    <property type="entry name" value="Tyr_Pase_cat"/>
</dbReference>
<reference evidence="4 5" key="1">
    <citation type="submission" date="2018-06" db="EMBL/GenBank/DDBJ databases">
        <title>Complete Genome Sequence of Desulfobacter hydrogenophilus (DSM3380).</title>
        <authorList>
            <person name="Marietou A."/>
            <person name="Schreiber L."/>
            <person name="Marshall I."/>
            <person name="Jorgensen B."/>
        </authorList>
    </citation>
    <scope>NUCLEOTIDE SEQUENCE [LARGE SCALE GENOMIC DNA]</scope>
    <source>
        <strain evidence="4 5">DSM 3380</strain>
    </source>
</reference>
<proteinExistence type="predicted"/>
<dbReference type="PANTHER" id="PTHR23339">
    <property type="entry name" value="TYROSINE SPECIFIC PROTEIN PHOSPHATASE AND DUAL SPECIFICITY PROTEIN PHOSPHATASE"/>
    <property type="match status" value="1"/>
</dbReference>
<dbReference type="InterPro" id="IPR016130">
    <property type="entry name" value="Tyr_Pase_AS"/>
</dbReference>
<dbReference type="SUPFAM" id="SSF52799">
    <property type="entry name" value="(Phosphotyrosine protein) phosphatases II"/>
    <property type="match status" value="1"/>
</dbReference>
<dbReference type="InterPro" id="IPR000387">
    <property type="entry name" value="Tyr_Pase_dom"/>
</dbReference>
<dbReference type="PROSITE" id="PS50056">
    <property type="entry name" value="TYR_PHOSPHATASE_2"/>
    <property type="match status" value="1"/>
</dbReference>
<evidence type="ECO:0000313" key="5">
    <source>
        <dbReference type="Proteomes" id="UP000248798"/>
    </source>
</evidence>
<gene>
    <name evidence="4" type="ORF">DO021_21360</name>
    <name evidence="3" type="ORF">EYB58_02295</name>
</gene>
<dbReference type="InterPro" id="IPR050561">
    <property type="entry name" value="PTP"/>
</dbReference>
<evidence type="ECO:0000313" key="3">
    <source>
        <dbReference type="EMBL" id="QBH11857.1"/>
    </source>
</evidence>
<keyword evidence="1" id="KW-0378">Hydrolase</keyword>
<dbReference type="OrthoDB" id="9806482at2"/>
<dbReference type="PROSITE" id="PS00383">
    <property type="entry name" value="TYR_PHOSPHATASE_1"/>
    <property type="match status" value="1"/>
</dbReference>